<keyword evidence="3" id="KW-1185">Reference proteome</keyword>
<dbReference type="VEuPathDB" id="VectorBase:GAUT017021"/>
<reference evidence="2" key="1">
    <citation type="submission" date="2020-05" db="UniProtKB">
        <authorList>
            <consortium name="EnsemblMetazoa"/>
        </authorList>
    </citation>
    <scope>IDENTIFICATION</scope>
    <source>
        <strain evidence="2">TTRI</strain>
    </source>
</reference>
<protein>
    <submittedName>
        <fullName evidence="2">Uncharacterized protein</fullName>
    </submittedName>
</protein>
<dbReference type="EnsemblMetazoa" id="GAUT017021-RA">
    <property type="protein sequence ID" value="GAUT017021-PA"/>
    <property type="gene ID" value="GAUT017021"/>
</dbReference>
<sequence length="109" mass="12642">MTVHCNHVDKPADVDDDDDDDDNNNVALLLLSSSLLFIINIKYRLVSTCQVRQVFTAIPFDDIDWDTFKYVTTSVRRTLCSDFQLKNDQEIKPAIRLVYHPFSIIYLCI</sequence>
<dbReference type="AlphaFoldDB" id="A0A1A9UVI9"/>
<accession>A0A1A9UVI9</accession>
<organism evidence="2 3">
    <name type="scientific">Glossina austeni</name>
    <name type="common">Savannah tsetse fly</name>
    <dbReference type="NCBI Taxonomy" id="7395"/>
    <lineage>
        <taxon>Eukaryota</taxon>
        <taxon>Metazoa</taxon>
        <taxon>Ecdysozoa</taxon>
        <taxon>Arthropoda</taxon>
        <taxon>Hexapoda</taxon>
        <taxon>Insecta</taxon>
        <taxon>Pterygota</taxon>
        <taxon>Neoptera</taxon>
        <taxon>Endopterygota</taxon>
        <taxon>Diptera</taxon>
        <taxon>Brachycera</taxon>
        <taxon>Muscomorpha</taxon>
        <taxon>Hippoboscoidea</taxon>
        <taxon>Glossinidae</taxon>
        <taxon>Glossina</taxon>
    </lineage>
</organism>
<keyword evidence="1" id="KW-0472">Membrane</keyword>
<proteinExistence type="predicted"/>
<dbReference type="Proteomes" id="UP000078200">
    <property type="component" value="Unassembled WGS sequence"/>
</dbReference>
<name>A0A1A9UVI9_GLOAU</name>
<keyword evidence="1" id="KW-1133">Transmembrane helix</keyword>
<keyword evidence="1" id="KW-0812">Transmembrane</keyword>
<evidence type="ECO:0000256" key="1">
    <source>
        <dbReference type="SAM" id="Phobius"/>
    </source>
</evidence>
<evidence type="ECO:0000313" key="3">
    <source>
        <dbReference type="Proteomes" id="UP000078200"/>
    </source>
</evidence>
<feature type="transmembrane region" description="Helical" evidence="1">
    <location>
        <begin position="26"/>
        <end position="43"/>
    </location>
</feature>
<evidence type="ECO:0000313" key="2">
    <source>
        <dbReference type="EnsemblMetazoa" id="GAUT017021-PA"/>
    </source>
</evidence>